<keyword evidence="1" id="KW-0175">Coiled coil</keyword>
<evidence type="ECO:0000313" key="3">
    <source>
        <dbReference type="EMBL" id="CAD8718186.1"/>
    </source>
</evidence>
<dbReference type="AlphaFoldDB" id="A0A7S0SXR4"/>
<feature type="coiled-coil region" evidence="1">
    <location>
        <begin position="128"/>
        <end position="244"/>
    </location>
</feature>
<organism evidence="3">
    <name type="scientific">Mantoniella antarctica</name>
    <dbReference type="NCBI Taxonomy" id="81844"/>
    <lineage>
        <taxon>Eukaryota</taxon>
        <taxon>Viridiplantae</taxon>
        <taxon>Chlorophyta</taxon>
        <taxon>Mamiellophyceae</taxon>
        <taxon>Mamiellales</taxon>
        <taxon>Mamiellaceae</taxon>
        <taxon>Mantoniella</taxon>
    </lineage>
</organism>
<sequence length="512" mass="56822">MTVRPLQEEVTTYWSQGAPTQTLPGTATALMRFLAEEETPDLTLEARRARPSPRQAPTSENRAGTPTLTAQRQGRGLSPKGGSTFSAGLGNPSGSGGGARRPRSGAATALPVELAGFYSLEPEEGDERQLLEQLKDRVRDLNVQLEESDVRQQRAALEAEGSLRLVRLEAGVKVERYRGERDKLQERLEVLRRKFSELDKDDYDQIKERLEKLVVVSRDGWEQVAVKNVKLQKLRQQIEGLLSQVGVERAAKEAAEQIRDKALAKLKPFKEKNLGMEHRLSLQHNLYSGAANESRQIGNELIRLQRSYADLSERATRAIKAGRDAGNETSKTHVEFDRLAEDFETLQARSVLALGAREDLEKQVFEQSEENSQLFDNNRDLRLQLADATKRNEELEANLAANLATNLATRADFSACQKALENESDARLMLEARASSLEHELAVLREVLHAPMLSGSNVHTTLKQRFGSIKTRVHHAFDSPVAVSVSRPATSMGLPPPGRSRTVASCKLETAV</sequence>
<accession>A0A7S0SXR4</accession>
<name>A0A7S0SXR4_9CHLO</name>
<protein>
    <submittedName>
        <fullName evidence="3">Uncharacterized protein</fullName>
    </submittedName>
</protein>
<dbReference type="Gene3D" id="1.20.5.1160">
    <property type="entry name" value="Vasodilator-stimulated phosphoprotein"/>
    <property type="match status" value="1"/>
</dbReference>
<gene>
    <name evidence="3" type="ORF">MANT1106_LOCUS18169</name>
</gene>
<feature type="compositionally biased region" description="Polar residues" evidence="2">
    <location>
        <begin position="58"/>
        <end position="72"/>
    </location>
</feature>
<feature type="region of interest" description="Disordered" evidence="2">
    <location>
        <begin position="38"/>
        <end position="105"/>
    </location>
</feature>
<evidence type="ECO:0000256" key="2">
    <source>
        <dbReference type="SAM" id="MobiDB-lite"/>
    </source>
</evidence>
<feature type="region of interest" description="Disordered" evidence="2">
    <location>
        <begin position="488"/>
        <end position="512"/>
    </location>
</feature>
<proteinExistence type="predicted"/>
<feature type="coiled-coil region" evidence="1">
    <location>
        <begin position="357"/>
        <end position="440"/>
    </location>
</feature>
<reference evidence="3" key="1">
    <citation type="submission" date="2021-01" db="EMBL/GenBank/DDBJ databases">
        <authorList>
            <person name="Corre E."/>
            <person name="Pelletier E."/>
            <person name="Niang G."/>
            <person name="Scheremetjew M."/>
            <person name="Finn R."/>
            <person name="Kale V."/>
            <person name="Holt S."/>
            <person name="Cochrane G."/>
            <person name="Meng A."/>
            <person name="Brown T."/>
            <person name="Cohen L."/>
        </authorList>
    </citation>
    <scope>NUCLEOTIDE SEQUENCE</scope>
    <source>
        <strain evidence="3">SL-175</strain>
    </source>
</reference>
<evidence type="ECO:0000256" key="1">
    <source>
        <dbReference type="SAM" id="Coils"/>
    </source>
</evidence>
<dbReference type="EMBL" id="HBFC01030636">
    <property type="protein sequence ID" value="CAD8718186.1"/>
    <property type="molecule type" value="Transcribed_RNA"/>
</dbReference>